<name>A0ACD3AVC7_9AGAR</name>
<gene>
    <name evidence="1" type="ORF">BDN72DRAFT_840683</name>
</gene>
<accession>A0ACD3AVC7</accession>
<dbReference type="EMBL" id="ML208333">
    <property type="protein sequence ID" value="TFK69314.1"/>
    <property type="molecule type" value="Genomic_DNA"/>
</dbReference>
<dbReference type="Proteomes" id="UP000308600">
    <property type="component" value="Unassembled WGS sequence"/>
</dbReference>
<keyword evidence="2" id="KW-1185">Reference proteome</keyword>
<protein>
    <submittedName>
        <fullName evidence="1">Uncharacterized protein</fullName>
    </submittedName>
</protein>
<evidence type="ECO:0000313" key="1">
    <source>
        <dbReference type="EMBL" id="TFK69314.1"/>
    </source>
</evidence>
<organism evidence="1 2">
    <name type="scientific">Pluteus cervinus</name>
    <dbReference type="NCBI Taxonomy" id="181527"/>
    <lineage>
        <taxon>Eukaryota</taxon>
        <taxon>Fungi</taxon>
        <taxon>Dikarya</taxon>
        <taxon>Basidiomycota</taxon>
        <taxon>Agaricomycotina</taxon>
        <taxon>Agaricomycetes</taxon>
        <taxon>Agaricomycetidae</taxon>
        <taxon>Agaricales</taxon>
        <taxon>Pluteineae</taxon>
        <taxon>Pluteaceae</taxon>
        <taxon>Pluteus</taxon>
    </lineage>
</organism>
<evidence type="ECO:0000313" key="2">
    <source>
        <dbReference type="Proteomes" id="UP000308600"/>
    </source>
</evidence>
<proteinExistence type="predicted"/>
<reference evidence="1 2" key="1">
    <citation type="journal article" date="2019" name="Nat. Ecol. Evol.">
        <title>Megaphylogeny resolves global patterns of mushroom evolution.</title>
        <authorList>
            <person name="Varga T."/>
            <person name="Krizsan K."/>
            <person name="Foldi C."/>
            <person name="Dima B."/>
            <person name="Sanchez-Garcia M."/>
            <person name="Sanchez-Ramirez S."/>
            <person name="Szollosi G.J."/>
            <person name="Szarkandi J.G."/>
            <person name="Papp V."/>
            <person name="Albert L."/>
            <person name="Andreopoulos W."/>
            <person name="Angelini C."/>
            <person name="Antonin V."/>
            <person name="Barry K.W."/>
            <person name="Bougher N.L."/>
            <person name="Buchanan P."/>
            <person name="Buyck B."/>
            <person name="Bense V."/>
            <person name="Catcheside P."/>
            <person name="Chovatia M."/>
            <person name="Cooper J."/>
            <person name="Damon W."/>
            <person name="Desjardin D."/>
            <person name="Finy P."/>
            <person name="Geml J."/>
            <person name="Haridas S."/>
            <person name="Hughes K."/>
            <person name="Justo A."/>
            <person name="Karasinski D."/>
            <person name="Kautmanova I."/>
            <person name="Kiss B."/>
            <person name="Kocsube S."/>
            <person name="Kotiranta H."/>
            <person name="LaButti K.M."/>
            <person name="Lechner B.E."/>
            <person name="Liimatainen K."/>
            <person name="Lipzen A."/>
            <person name="Lukacs Z."/>
            <person name="Mihaltcheva S."/>
            <person name="Morgado L.N."/>
            <person name="Niskanen T."/>
            <person name="Noordeloos M.E."/>
            <person name="Ohm R.A."/>
            <person name="Ortiz-Santana B."/>
            <person name="Ovrebo C."/>
            <person name="Racz N."/>
            <person name="Riley R."/>
            <person name="Savchenko A."/>
            <person name="Shiryaev A."/>
            <person name="Soop K."/>
            <person name="Spirin V."/>
            <person name="Szebenyi C."/>
            <person name="Tomsovsky M."/>
            <person name="Tulloss R.E."/>
            <person name="Uehling J."/>
            <person name="Grigoriev I.V."/>
            <person name="Vagvolgyi C."/>
            <person name="Papp T."/>
            <person name="Martin F.M."/>
            <person name="Miettinen O."/>
            <person name="Hibbett D.S."/>
            <person name="Nagy L.G."/>
        </authorList>
    </citation>
    <scope>NUCLEOTIDE SEQUENCE [LARGE SCALE GENOMIC DNA]</scope>
    <source>
        <strain evidence="1 2">NL-1719</strain>
    </source>
</reference>
<sequence>MAPQGCAVALLAFFATISLGAQIPLCGWLPTPTTHGPLLEPDAGRWNLSVGPNVDSTSHLVFDTVASLLQHWPNTRYRNGHSIVPGVVPVGTLIYHGRETREIPNEPEWTATDPEHSRVFCRGFGSDCWHLTFVATRPLKVLYFDGSSGAKMEGGPMDTQDYVAWNASHPEWVIDEKRRITSLCDWGKKYQVDGFYRMEGDFEMMLCDFTSGIQPVSFMRLNPEGVPWNRPSPTVSDEIPTWTRRPRPPQPILHEHYKVLEAGSWHNSYPGEGRIKLDLTRLISFYDTDMFPSLVPLRFGLDRLQHHVSGISGQDVQVFHERLDEVLRDFQPNEALALASGSGVDWRTLFQVIVDRYADRLEMLQYILNATDATSENYSQNYTQTVDNAMYRLQLMLTTYALQTARPPPLDTGIDKDNLSWASPIYQYCATTHSSGLYPFKKLFTKSEHLLLNALEGTNREICRVIVRMWAEGIEAGIDPGLPLQPIDDTDGDAFLLPMLKRWRSDIDGLMKWLGWSIWLKCRPACSIEEICYMPTWPWFKKTPWPVPIFEDPYVDGIVGNEPNEAEVEEWKNPLPRCIRRIEPFDWRNP</sequence>